<accession>A0AA39WGY3</accession>
<dbReference type="InterPro" id="IPR024645">
    <property type="entry name" value="Mitochondr_Som1"/>
</dbReference>
<evidence type="ECO:0000256" key="1">
    <source>
        <dbReference type="SAM" id="MobiDB-lite"/>
    </source>
</evidence>
<keyword evidence="3" id="KW-1185">Reference proteome</keyword>
<feature type="compositionally biased region" description="Polar residues" evidence="1">
    <location>
        <begin position="108"/>
        <end position="123"/>
    </location>
</feature>
<feature type="region of interest" description="Disordered" evidence="1">
    <location>
        <begin position="91"/>
        <end position="124"/>
    </location>
</feature>
<comment type="caution">
    <text evidence="2">The sequence shown here is derived from an EMBL/GenBank/DDBJ whole genome shotgun (WGS) entry which is preliminary data.</text>
</comment>
<reference evidence="2" key="1">
    <citation type="submission" date="2023-06" db="EMBL/GenBank/DDBJ databases">
        <title>Genome-scale phylogeny and comparative genomics of the fungal order Sordariales.</title>
        <authorList>
            <consortium name="Lawrence Berkeley National Laboratory"/>
            <person name="Hensen N."/>
            <person name="Bonometti L."/>
            <person name="Westerberg I."/>
            <person name="Brannstrom I.O."/>
            <person name="Guillou S."/>
            <person name="Cros-Aarteil S."/>
            <person name="Calhoun S."/>
            <person name="Haridas S."/>
            <person name="Kuo A."/>
            <person name="Mondo S."/>
            <person name="Pangilinan J."/>
            <person name="Riley R."/>
            <person name="LaButti K."/>
            <person name="Andreopoulos B."/>
            <person name="Lipzen A."/>
            <person name="Chen C."/>
            <person name="Yanf M."/>
            <person name="Daum C."/>
            <person name="Ng V."/>
            <person name="Clum A."/>
            <person name="Steindorff A."/>
            <person name="Ohm R."/>
            <person name="Martin F."/>
            <person name="Silar P."/>
            <person name="Natvig D."/>
            <person name="Lalanne C."/>
            <person name="Gautier V."/>
            <person name="Ament-velasquez S.L."/>
            <person name="Kruys A."/>
            <person name="Hutchinson M.I."/>
            <person name="Powell A.J."/>
            <person name="Barry K."/>
            <person name="Miller A.N."/>
            <person name="Grigoriev I.V."/>
            <person name="Debuchy R."/>
            <person name="Gladieux P."/>
            <person name="Thoren M.H."/>
            <person name="Johannesson H."/>
        </authorList>
    </citation>
    <scope>NUCLEOTIDE SEQUENCE</scope>
    <source>
        <strain evidence="2">SMH3391-2</strain>
    </source>
</reference>
<sequence>MPPPSQIFPAKDLLSQVQIGPDGRKRKTADGRGIDLAKDCELLSLLQYECHVLHPGIRDSPVQCWPITRWFRRCQDMNGRFTVETTAWEGTAEAASGSTTSTPGAQSNHQVPTEQASKTSQRLVTAINHI</sequence>
<dbReference type="AlphaFoldDB" id="A0AA39WGY3"/>
<gene>
    <name evidence="2" type="ORF">B0T17DRAFT_619995</name>
</gene>
<dbReference type="Proteomes" id="UP001174934">
    <property type="component" value="Unassembled WGS sequence"/>
</dbReference>
<dbReference type="GO" id="GO:0042720">
    <property type="term" value="C:mitochondrial inner membrane peptidase complex"/>
    <property type="evidence" value="ECO:0007669"/>
    <property type="project" value="InterPro"/>
</dbReference>
<evidence type="ECO:0000313" key="3">
    <source>
        <dbReference type="Proteomes" id="UP001174934"/>
    </source>
</evidence>
<protein>
    <submittedName>
        <fullName evidence="2">Uncharacterized protein</fullName>
    </submittedName>
</protein>
<organism evidence="2 3">
    <name type="scientific">Bombardia bombarda</name>
    <dbReference type="NCBI Taxonomy" id="252184"/>
    <lineage>
        <taxon>Eukaryota</taxon>
        <taxon>Fungi</taxon>
        <taxon>Dikarya</taxon>
        <taxon>Ascomycota</taxon>
        <taxon>Pezizomycotina</taxon>
        <taxon>Sordariomycetes</taxon>
        <taxon>Sordariomycetidae</taxon>
        <taxon>Sordariales</taxon>
        <taxon>Lasiosphaeriaceae</taxon>
        <taxon>Bombardia</taxon>
    </lineage>
</organism>
<dbReference type="EMBL" id="JAULSR010000007">
    <property type="protein sequence ID" value="KAK0615194.1"/>
    <property type="molecule type" value="Genomic_DNA"/>
</dbReference>
<proteinExistence type="predicted"/>
<feature type="compositionally biased region" description="Low complexity" evidence="1">
    <location>
        <begin position="91"/>
        <end position="107"/>
    </location>
</feature>
<name>A0AA39WGY3_9PEZI</name>
<evidence type="ECO:0000313" key="2">
    <source>
        <dbReference type="EMBL" id="KAK0615194.1"/>
    </source>
</evidence>
<dbReference type="Pfam" id="PF11093">
    <property type="entry name" value="Mitochondr_Som1"/>
    <property type="match status" value="1"/>
</dbReference>